<keyword evidence="3" id="KW-1185">Reference proteome</keyword>
<protein>
    <recommendedName>
        <fullName evidence="4">DUF5666 domain-containing protein</fullName>
    </recommendedName>
</protein>
<proteinExistence type="predicted"/>
<name>A0A6M4GVF8_9PROT</name>
<feature type="chain" id="PRO_5027033316" description="DUF5666 domain-containing protein" evidence="1">
    <location>
        <begin position="22"/>
        <end position="215"/>
    </location>
</feature>
<evidence type="ECO:0000313" key="2">
    <source>
        <dbReference type="EMBL" id="QJR09637.1"/>
    </source>
</evidence>
<evidence type="ECO:0000256" key="1">
    <source>
        <dbReference type="SAM" id="SignalP"/>
    </source>
</evidence>
<gene>
    <name evidence="2" type="ORF">DSM104443_00686</name>
</gene>
<accession>A0A6M4GVF8</accession>
<keyword evidence="1" id="KW-0732">Signal</keyword>
<evidence type="ECO:0008006" key="4">
    <source>
        <dbReference type="Google" id="ProtNLM"/>
    </source>
</evidence>
<feature type="signal peptide" evidence="1">
    <location>
        <begin position="1"/>
        <end position="21"/>
    </location>
</feature>
<dbReference type="KEGG" id="uru:DSM104443_00686"/>
<dbReference type="AlphaFoldDB" id="A0A6M4GVF8"/>
<dbReference type="EMBL" id="CP053069">
    <property type="protein sequence ID" value="QJR09637.1"/>
    <property type="molecule type" value="Genomic_DNA"/>
</dbReference>
<evidence type="ECO:0000313" key="3">
    <source>
        <dbReference type="Proteomes" id="UP000501534"/>
    </source>
</evidence>
<sequence length="215" mass="21903">MKSTYALALLAASLAATAALAQQPAGGATSTTASAPGKRVDTNTVTATAKVEAVDRAKRAVTLRGPDDKPVTLTLGPEVKNFDMIKAGDLVVVKYVEALSIELKKGGTAPVAKTETGGMAKAKPGEVPAAVAGRQTKVVTNVIAMDDKKQTVTLKGPEGAPREVKVQDPAQYKLAKVGDQVEITYTEAFAVALDPVPAAPAKAPAPAPAPAPAKK</sequence>
<dbReference type="RefSeq" id="WP_171089514.1">
    <property type="nucleotide sequence ID" value="NZ_CP053069.1"/>
</dbReference>
<dbReference type="Proteomes" id="UP000501534">
    <property type="component" value="Chromosome"/>
</dbReference>
<reference evidence="2 3" key="1">
    <citation type="submission" date="2020-04" db="EMBL/GenBank/DDBJ databases">
        <title>Usitatibacter rugosus gen. nov., sp. nov. and Usitatibacter palustris sp. nov., novel members of Usitatibacteraceae fam. nov. within the order Nitrosomonadales isolated from soil.</title>
        <authorList>
            <person name="Huber K.J."/>
            <person name="Neumann-Schaal M."/>
            <person name="Geppert A."/>
            <person name="Luckner M."/>
            <person name="Wanner G."/>
            <person name="Overmann J."/>
        </authorList>
    </citation>
    <scope>NUCLEOTIDE SEQUENCE [LARGE SCALE GENOMIC DNA]</scope>
    <source>
        <strain evidence="2 3">0125_3</strain>
    </source>
</reference>
<organism evidence="2 3">
    <name type="scientific">Usitatibacter rugosus</name>
    <dbReference type="NCBI Taxonomy" id="2732067"/>
    <lineage>
        <taxon>Bacteria</taxon>
        <taxon>Pseudomonadati</taxon>
        <taxon>Pseudomonadota</taxon>
        <taxon>Betaproteobacteria</taxon>
        <taxon>Nitrosomonadales</taxon>
        <taxon>Usitatibacteraceae</taxon>
        <taxon>Usitatibacter</taxon>
    </lineage>
</organism>